<feature type="compositionally biased region" description="Low complexity" evidence="13">
    <location>
        <begin position="1"/>
        <end position="20"/>
    </location>
</feature>
<sequence length="727" mass="79229">MTALATPQFAAAQTTPQPAQESATVEDVIVTADRRERRLQDVPSAITAVTSETLERQRIVDLGSLSGSVPSFSMTEGSSLGKELNIRGITSVRIIDASAEPSVGTFVDEVYISRMGAAFTDFYDLERIEVIRGPQGVLLGKNVVGGAISVITNKPSFDPSGRITAGLGNYNAFNADGYMTGPLSSSLAARFAFQVRNRDGYGRNRLLNTDVDDLTAHQARAEFLYRPEDSNLRALLTVDYGSSKTAGSARSMTDDPFTAGIGAISAYSAARGYGPRDTLSPQREYGNRTTFGASLRIDYDLDWGARFTSITGYRDSAGEMGYNQLGAGNPPAIADTFYFAEDKPQTIAQEFRLVSDNPESRFNWIIGAFMQHDDVDRFDANRATSNSGIAALSGTYRYTNSAELDTSAIFGQIGYEFTDQLTATIGARYTRDKKGGRRIGACLEDGGDGLCVAALLLAGGQSWTVDYEKEWDAFTPQGIIEYRPNDDVMIYASVGKGFKGGGWDHIPATEAGARIGYDPEEVINYEIGAKTDLFNNSVRLNLAAFQMDYTNLQSQQLILECLCTVTSNAGSAKIQGVEAELTWAVNDQLLINAAGSVIDAKYEDFVTTAGVVFSGNRMQRSPRDKWNVGVTYDFGGGDLDRAFSFKANYTHTGDSFWTPNNTIKQEAFGLLDASLRFQMPNADWNITAWGKNLTDETYAVQAQAFFGDLMRYYGPPRTFGVDLSYSF</sequence>
<evidence type="ECO:0000256" key="12">
    <source>
        <dbReference type="RuleBase" id="RU003357"/>
    </source>
</evidence>
<dbReference type="CDD" id="cd01347">
    <property type="entry name" value="ligand_gated_channel"/>
    <property type="match status" value="1"/>
</dbReference>
<dbReference type="PANTHER" id="PTHR32552">
    <property type="entry name" value="FERRICHROME IRON RECEPTOR-RELATED"/>
    <property type="match status" value="1"/>
</dbReference>
<dbReference type="InterPro" id="IPR036942">
    <property type="entry name" value="Beta-barrel_TonB_sf"/>
</dbReference>
<feature type="domain" description="TonB-dependent receptor-like beta-barrel" evidence="14">
    <location>
        <begin position="246"/>
        <end position="693"/>
    </location>
</feature>
<comment type="caution">
    <text evidence="16">The sequence shown here is derived from an EMBL/GenBank/DDBJ whole genome shotgun (WGS) entry which is preliminary data.</text>
</comment>
<comment type="subcellular location">
    <subcellularLocation>
        <location evidence="1 11">Cell outer membrane</location>
        <topology evidence="1 11">Multi-pass membrane protein</topology>
    </subcellularLocation>
</comment>
<dbReference type="Gene3D" id="2.40.170.20">
    <property type="entry name" value="TonB-dependent receptor, beta-barrel domain"/>
    <property type="match status" value="1"/>
</dbReference>
<dbReference type="SUPFAM" id="SSF56935">
    <property type="entry name" value="Porins"/>
    <property type="match status" value="1"/>
</dbReference>
<dbReference type="PANTHER" id="PTHR32552:SF81">
    <property type="entry name" value="TONB-DEPENDENT OUTER MEMBRANE RECEPTOR"/>
    <property type="match status" value="1"/>
</dbReference>
<proteinExistence type="inferred from homology"/>
<dbReference type="InterPro" id="IPR000531">
    <property type="entry name" value="Beta-barrel_TonB"/>
</dbReference>
<evidence type="ECO:0000256" key="3">
    <source>
        <dbReference type="ARBA" id="ARBA00022452"/>
    </source>
</evidence>
<keyword evidence="7" id="KW-0406">Ion transport</keyword>
<evidence type="ECO:0000256" key="7">
    <source>
        <dbReference type="ARBA" id="ARBA00023065"/>
    </source>
</evidence>
<dbReference type="Pfam" id="PF07715">
    <property type="entry name" value="Plug"/>
    <property type="match status" value="1"/>
</dbReference>
<dbReference type="Proteomes" id="UP001596152">
    <property type="component" value="Unassembled WGS sequence"/>
</dbReference>
<keyword evidence="9 11" id="KW-0472">Membrane</keyword>
<keyword evidence="6" id="KW-0408">Iron</keyword>
<keyword evidence="17" id="KW-1185">Reference proteome</keyword>
<organism evidence="16 17">
    <name type="scientific">Brevundimonas staleyi</name>
    <dbReference type="NCBI Taxonomy" id="74326"/>
    <lineage>
        <taxon>Bacteria</taxon>
        <taxon>Pseudomonadati</taxon>
        <taxon>Pseudomonadota</taxon>
        <taxon>Alphaproteobacteria</taxon>
        <taxon>Caulobacterales</taxon>
        <taxon>Caulobacteraceae</taxon>
        <taxon>Brevundimonas</taxon>
    </lineage>
</organism>
<dbReference type="Pfam" id="PF00593">
    <property type="entry name" value="TonB_dep_Rec_b-barrel"/>
    <property type="match status" value="1"/>
</dbReference>
<dbReference type="InterPro" id="IPR039426">
    <property type="entry name" value="TonB-dep_rcpt-like"/>
</dbReference>
<name>A0ABW0FNG7_9CAUL</name>
<evidence type="ECO:0000256" key="9">
    <source>
        <dbReference type="ARBA" id="ARBA00023136"/>
    </source>
</evidence>
<evidence type="ECO:0000256" key="13">
    <source>
        <dbReference type="SAM" id="MobiDB-lite"/>
    </source>
</evidence>
<evidence type="ECO:0000256" key="6">
    <source>
        <dbReference type="ARBA" id="ARBA00023004"/>
    </source>
</evidence>
<keyword evidence="2 11" id="KW-0813">Transport</keyword>
<keyword evidence="10 11" id="KW-0998">Cell outer membrane</keyword>
<evidence type="ECO:0000256" key="1">
    <source>
        <dbReference type="ARBA" id="ARBA00004571"/>
    </source>
</evidence>
<dbReference type="PROSITE" id="PS52016">
    <property type="entry name" value="TONB_DEPENDENT_REC_3"/>
    <property type="match status" value="1"/>
</dbReference>
<protein>
    <submittedName>
        <fullName evidence="16">TonB-dependent receptor</fullName>
    </submittedName>
</protein>
<evidence type="ECO:0000313" key="17">
    <source>
        <dbReference type="Proteomes" id="UP001596152"/>
    </source>
</evidence>
<feature type="region of interest" description="Disordered" evidence="13">
    <location>
        <begin position="1"/>
        <end position="24"/>
    </location>
</feature>
<evidence type="ECO:0000259" key="15">
    <source>
        <dbReference type="Pfam" id="PF07715"/>
    </source>
</evidence>
<comment type="similarity">
    <text evidence="11 12">Belongs to the TonB-dependent receptor family.</text>
</comment>
<keyword evidence="8 12" id="KW-0798">TonB box</keyword>
<keyword evidence="4" id="KW-0410">Iron transport</keyword>
<reference evidence="17" key="1">
    <citation type="journal article" date="2019" name="Int. J. Syst. Evol. Microbiol.">
        <title>The Global Catalogue of Microorganisms (GCM) 10K type strain sequencing project: providing services to taxonomists for standard genome sequencing and annotation.</title>
        <authorList>
            <consortium name="The Broad Institute Genomics Platform"/>
            <consortium name="The Broad Institute Genome Sequencing Center for Infectious Disease"/>
            <person name="Wu L."/>
            <person name="Ma J."/>
        </authorList>
    </citation>
    <scope>NUCLEOTIDE SEQUENCE [LARGE SCALE GENOMIC DNA]</scope>
    <source>
        <strain evidence="17">JCM 12125</strain>
    </source>
</reference>
<accession>A0ABW0FNG7</accession>
<dbReference type="EMBL" id="JBHSLF010000011">
    <property type="protein sequence ID" value="MFC5343212.1"/>
    <property type="molecule type" value="Genomic_DNA"/>
</dbReference>
<evidence type="ECO:0000256" key="8">
    <source>
        <dbReference type="ARBA" id="ARBA00023077"/>
    </source>
</evidence>
<evidence type="ECO:0000259" key="14">
    <source>
        <dbReference type="Pfam" id="PF00593"/>
    </source>
</evidence>
<evidence type="ECO:0000313" key="16">
    <source>
        <dbReference type="EMBL" id="MFC5343212.1"/>
    </source>
</evidence>
<evidence type="ECO:0000256" key="11">
    <source>
        <dbReference type="PROSITE-ProRule" id="PRU01360"/>
    </source>
</evidence>
<evidence type="ECO:0000256" key="2">
    <source>
        <dbReference type="ARBA" id="ARBA00022448"/>
    </source>
</evidence>
<evidence type="ECO:0000256" key="4">
    <source>
        <dbReference type="ARBA" id="ARBA00022496"/>
    </source>
</evidence>
<feature type="domain" description="TonB-dependent receptor plug" evidence="15">
    <location>
        <begin position="39"/>
        <end position="147"/>
    </location>
</feature>
<evidence type="ECO:0000256" key="10">
    <source>
        <dbReference type="ARBA" id="ARBA00023237"/>
    </source>
</evidence>
<keyword evidence="16" id="KW-0675">Receptor</keyword>
<dbReference type="InterPro" id="IPR012910">
    <property type="entry name" value="Plug_dom"/>
</dbReference>
<keyword evidence="5 11" id="KW-0812">Transmembrane</keyword>
<gene>
    <name evidence="16" type="ORF">ACFPIE_04750</name>
</gene>
<evidence type="ECO:0000256" key="5">
    <source>
        <dbReference type="ARBA" id="ARBA00022692"/>
    </source>
</evidence>
<keyword evidence="3 11" id="KW-1134">Transmembrane beta strand</keyword>